<gene>
    <name evidence="1" type="ORF">SM_b21577</name>
</gene>
<keyword evidence="1" id="KW-0614">Plasmid</keyword>
<geneLocation type="plasmid" evidence="1 2">
    <name>pSymB</name>
</geneLocation>
<dbReference type="PIR" id="A95969">
    <property type="entry name" value="A95969"/>
</dbReference>
<dbReference type="EnsemblBacteria" id="CAC49417">
    <property type="protein sequence ID" value="CAC49417"/>
    <property type="gene ID" value="SM_b21577"/>
</dbReference>
<evidence type="ECO:0000313" key="2">
    <source>
        <dbReference type="Proteomes" id="UP000001976"/>
    </source>
</evidence>
<reference evidence="1 2" key="1">
    <citation type="journal article" date="2001" name="Proc. Natl. Acad. Sci. U.S.A.">
        <title>The complete sequence of the 1,683-kb pSymB megaplasmid from the N2-fixing endosymbiont Sinorhizobium meliloti.</title>
        <authorList>
            <person name="Finan T.M."/>
            <person name="Weidner S."/>
            <person name="Wong K."/>
            <person name="Buhrmester J."/>
            <person name="Chain P."/>
            <person name="Vorholter F.J."/>
            <person name="Hernandez-Lucas I."/>
            <person name="Becker A."/>
            <person name="Cowie A."/>
            <person name="Gouzy J."/>
            <person name="Golding B."/>
            <person name="Puhler A."/>
        </authorList>
    </citation>
    <scope>NUCLEOTIDE SEQUENCE [LARGE SCALE GENOMIC DNA]</scope>
    <source>
        <strain evidence="1 2">1021</strain>
        <plasmid evidence="2">Plasmid pSymB</plasmid>
    </source>
</reference>
<reference evidence="2" key="2">
    <citation type="journal article" date="2001" name="Science">
        <title>The composite genome of the legume symbiont Sinorhizobium meliloti.</title>
        <authorList>
            <person name="Galibert F."/>
            <person name="Finan T.M."/>
            <person name="Long S.R."/>
            <person name="Puehler A."/>
            <person name="Abola P."/>
            <person name="Ampe F."/>
            <person name="Barloy-Hubler F."/>
            <person name="Barnett M.J."/>
            <person name="Becker A."/>
            <person name="Boistard P."/>
            <person name="Bothe G."/>
            <person name="Boutry M."/>
            <person name="Bowser L."/>
            <person name="Buhrmester J."/>
            <person name="Cadieu E."/>
            <person name="Capela D."/>
            <person name="Chain P."/>
            <person name="Cowie A."/>
            <person name="Davis R.W."/>
            <person name="Dreano S."/>
            <person name="Federspiel N.A."/>
            <person name="Fisher R.F."/>
            <person name="Gloux S."/>
            <person name="Godrie T."/>
            <person name="Goffeau A."/>
            <person name="Golding B."/>
            <person name="Gouzy J."/>
            <person name="Gurjal M."/>
            <person name="Hernandez-Lucas I."/>
            <person name="Hong A."/>
            <person name="Huizar L."/>
            <person name="Hyman R.W."/>
            <person name="Jones T."/>
            <person name="Kahn D."/>
            <person name="Kahn M.L."/>
            <person name="Kalman S."/>
            <person name="Keating D.H."/>
            <person name="Kiss E."/>
            <person name="Komp C."/>
            <person name="Lelaure V."/>
            <person name="Masuy D."/>
            <person name="Palm C."/>
            <person name="Peck M.C."/>
            <person name="Pohl T.M."/>
            <person name="Portetelle D."/>
            <person name="Purnelle B."/>
            <person name="Ramsperger U."/>
            <person name="Surzycki R."/>
            <person name="Thebault P."/>
            <person name="Vandenbol M."/>
            <person name="Vorhoelter F.J."/>
            <person name="Weidner S."/>
            <person name="Wells D.H."/>
            <person name="Wong K."/>
            <person name="Yeh K.-C."/>
            <person name="Batut J."/>
        </authorList>
    </citation>
    <scope>NUCLEOTIDE SEQUENCE [LARGE SCALE GENOMIC DNA]</scope>
    <source>
        <strain evidence="2">1021</strain>
        <plasmid evidence="2">Plasmid pSymB</plasmid>
    </source>
</reference>
<dbReference type="HOGENOM" id="CLU_136215_0_0_5"/>
<dbReference type="EMBL" id="AL591985">
    <property type="protein sequence ID" value="CAC49417.1"/>
    <property type="molecule type" value="Genomic_DNA"/>
</dbReference>
<dbReference type="Proteomes" id="UP000001976">
    <property type="component" value="Plasmid pSymB"/>
</dbReference>
<accession>Q92US3</accession>
<name>Q92US3_RHIME</name>
<protein>
    <submittedName>
        <fullName evidence="1">Uncharacterized protein</fullName>
    </submittedName>
</protein>
<sequence length="166" mass="18307">MAATKAARPMSDSIDAVFARRSTVTLAFGSTDFTAVSTVPAQWLQVISDMLRLYMETPLLHETATACIFQRCQGQGSARISFSDAAARSPASQRECRPSLHTRASWPAFIQPRQWRDHPSAANGFDLGAVSQPGSDGRCFIRQRNRQTSRRLPARLTAELRRPAAT</sequence>
<dbReference type="KEGG" id="sme:SM_b21577"/>
<organism evidence="1 2">
    <name type="scientific">Rhizobium meliloti (strain 1021)</name>
    <name type="common">Ensifer meliloti</name>
    <name type="synonym">Sinorhizobium meliloti</name>
    <dbReference type="NCBI Taxonomy" id="266834"/>
    <lineage>
        <taxon>Bacteria</taxon>
        <taxon>Pseudomonadati</taxon>
        <taxon>Pseudomonadota</taxon>
        <taxon>Alphaproteobacteria</taxon>
        <taxon>Hyphomicrobiales</taxon>
        <taxon>Rhizobiaceae</taxon>
        <taxon>Sinorhizobium/Ensifer group</taxon>
        <taxon>Sinorhizobium</taxon>
    </lineage>
</organism>
<proteinExistence type="predicted"/>
<keyword evidence="2" id="KW-1185">Reference proteome</keyword>
<dbReference type="AlphaFoldDB" id="Q92US3"/>
<evidence type="ECO:0000313" key="1">
    <source>
        <dbReference type="EMBL" id="CAC49417.1"/>
    </source>
</evidence>